<keyword evidence="3" id="KW-0862">Zinc</keyword>
<evidence type="ECO:0000259" key="6">
    <source>
        <dbReference type="PROSITE" id="PS50199"/>
    </source>
</evidence>
<dbReference type="PROSITE" id="PS50199">
    <property type="entry name" value="ZF_RANBP2_2"/>
    <property type="match status" value="1"/>
</dbReference>
<dbReference type="AlphaFoldDB" id="A0A8H5PFU2"/>
<evidence type="ECO:0000256" key="5">
    <source>
        <dbReference type="SAM" id="MobiDB-lite"/>
    </source>
</evidence>
<dbReference type="EMBL" id="JAAOAS010000087">
    <property type="protein sequence ID" value="KAF5595950.1"/>
    <property type="molecule type" value="Genomic_DNA"/>
</dbReference>
<dbReference type="OrthoDB" id="5094741at2759"/>
<feature type="compositionally biased region" description="Polar residues" evidence="5">
    <location>
        <begin position="83"/>
        <end position="94"/>
    </location>
</feature>
<gene>
    <name evidence="7" type="ORF">FPCIR_4216</name>
</gene>
<reference evidence="7 8" key="1">
    <citation type="submission" date="2020-05" db="EMBL/GenBank/DDBJ databases">
        <title>Identification and distribution of gene clusters putatively required for synthesis of sphingolipid metabolism inhibitors in phylogenetically diverse species of the filamentous fungus Fusarium.</title>
        <authorList>
            <person name="Kim H.-S."/>
            <person name="Busman M."/>
            <person name="Brown D.W."/>
            <person name="Divon H."/>
            <person name="Uhlig S."/>
            <person name="Proctor R.H."/>
        </authorList>
    </citation>
    <scope>NUCLEOTIDE SEQUENCE [LARGE SCALE GENOMIC DNA]</scope>
    <source>
        <strain evidence="7 8">NRRL 36939</strain>
    </source>
</reference>
<name>A0A8H5PFU2_9HYPO</name>
<sequence length="181" mass="19939">MQPTPPSEPDDSSQDPLGDSVESISFTGTTTRIRVDHVEWICRFMSCGTVNNISVTDCKQCGTQREPQVDAINDEDRFIGSTDPENSSPPSETSGKAGAPGSSESGDAVETNRGAGTVTTDDGSEASHTERSFENGQRQNWDDDDLGDDEEDDDDDDDEEDEEDEEDQYYEELEDALRWAR</sequence>
<evidence type="ECO:0000256" key="3">
    <source>
        <dbReference type="ARBA" id="ARBA00022833"/>
    </source>
</evidence>
<proteinExistence type="predicted"/>
<keyword evidence="8" id="KW-1185">Reference proteome</keyword>
<evidence type="ECO:0000313" key="8">
    <source>
        <dbReference type="Proteomes" id="UP000546213"/>
    </source>
</evidence>
<dbReference type="InterPro" id="IPR001876">
    <property type="entry name" value="Znf_RanBP2"/>
</dbReference>
<feature type="domain" description="RanBP2-type" evidence="6">
    <location>
        <begin position="34"/>
        <end position="67"/>
    </location>
</feature>
<comment type="caution">
    <text evidence="7">The sequence shown here is derived from an EMBL/GenBank/DDBJ whole genome shotgun (WGS) entry which is preliminary data.</text>
</comment>
<dbReference type="GO" id="GO:0008270">
    <property type="term" value="F:zinc ion binding"/>
    <property type="evidence" value="ECO:0007669"/>
    <property type="project" value="UniProtKB-KW"/>
</dbReference>
<dbReference type="PROSITE" id="PS01358">
    <property type="entry name" value="ZF_RANBP2_1"/>
    <property type="match status" value="1"/>
</dbReference>
<organism evidence="7 8">
    <name type="scientific">Fusarium pseudocircinatum</name>
    <dbReference type="NCBI Taxonomy" id="56676"/>
    <lineage>
        <taxon>Eukaryota</taxon>
        <taxon>Fungi</taxon>
        <taxon>Dikarya</taxon>
        <taxon>Ascomycota</taxon>
        <taxon>Pezizomycotina</taxon>
        <taxon>Sordariomycetes</taxon>
        <taxon>Hypocreomycetidae</taxon>
        <taxon>Hypocreales</taxon>
        <taxon>Nectriaceae</taxon>
        <taxon>Fusarium</taxon>
        <taxon>Fusarium fujikuroi species complex</taxon>
    </lineage>
</organism>
<dbReference type="InterPro" id="IPR036443">
    <property type="entry name" value="Znf_RanBP2_sf"/>
</dbReference>
<evidence type="ECO:0000256" key="2">
    <source>
        <dbReference type="ARBA" id="ARBA00022771"/>
    </source>
</evidence>
<keyword evidence="2 4" id="KW-0863">Zinc-finger</keyword>
<dbReference type="Proteomes" id="UP000546213">
    <property type="component" value="Unassembled WGS sequence"/>
</dbReference>
<evidence type="ECO:0000256" key="1">
    <source>
        <dbReference type="ARBA" id="ARBA00022723"/>
    </source>
</evidence>
<feature type="region of interest" description="Disordered" evidence="5">
    <location>
        <begin position="1"/>
        <end position="25"/>
    </location>
</feature>
<evidence type="ECO:0000256" key="4">
    <source>
        <dbReference type="PROSITE-ProRule" id="PRU00322"/>
    </source>
</evidence>
<evidence type="ECO:0000313" key="7">
    <source>
        <dbReference type="EMBL" id="KAF5595950.1"/>
    </source>
</evidence>
<accession>A0A8H5PFU2</accession>
<keyword evidence="1" id="KW-0479">Metal-binding</keyword>
<feature type="compositionally biased region" description="Acidic residues" evidence="5">
    <location>
        <begin position="142"/>
        <end position="174"/>
    </location>
</feature>
<protein>
    <recommendedName>
        <fullName evidence="6">RanBP2-type domain-containing protein</fullName>
    </recommendedName>
</protein>
<dbReference type="SUPFAM" id="SSF90209">
    <property type="entry name" value="Ran binding protein zinc finger-like"/>
    <property type="match status" value="1"/>
</dbReference>
<feature type="region of interest" description="Disordered" evidence="5">
    <location>
        <begin position="69"/>
        <end position="181"/>
    </location>
</feature>